<sequence length="40" mass="4501">MHMPNFTKNCGNPQHTHLSNCKRPYLGPKMAKCDLALSCI</sequence>
<dbReference type="EMBL" id="GBXM01067110">
    <property type="protein sequence ID" value="JAH41467.1"/>
    <property type="molecule type" value="Transcribed_RNA"/>
</dbReference>
<evidence type="ECO:0000313" key="1">
    <source>
        <dbReference type="EMBL" id="JAH41467.1"/>
    </source>
</evidence>
<accession>A0A0E9SJQ7</accession>
<dbReference type="AlphaFoldDB" id="A0A0E9SJQ7"/>
<name>A0A0E9SJQ7_ANGAN</name>
<organism evidence="1">
    <name type="scientific">Anguilla anguilla</name>
    <name type="common">European freshwater eel</name>
    <name type="synonym">Muraena anguilla</name>
    <dbReference type="NCBI Taxonomy" id="7936"/>
    <lineage>
        <taxon>Eukaryota</taxon>
        <taxon>Metazoa</taxon>
        <taxon>Chordata</taxon>
        <taxon>Craniata</taxon>
        <taxon>Vertebrata</taxon>
        <taxon>Euteleostomi</taxon>
        <taxon>Actinopterygii</taxon>
        <taxon>Neopterygii</taxon>
        <taxon>Teleostei</taxon>
        <taxon>Anguilliformes</taxon>
        <taxon>Anguillidae</taxon>
        <taxon>Anguilla</taxon>
    </lineage>
</organism>
<proteinExistence type="predicted"/>
<reference evidence="1" key="2">
    <citation type="journal article" date="2015" name="Fish Shellfish Immunol.">
        <title>Early steps in the European eel (Anguilla anguilla)-Vibrio vulnificus interaction in the gills: Role of the RtxA13 toxin.</title>
        <authorList>
            <person name="Callol A."/>
            <person name="Pajuelo D."/>
            <person name="Ebbesson L."/>
            <person name="Teles M."/>
            <person name="MacKenzie S."/>
            <person name="Amaro C."/>
        </authorList>
    </citation>
    <scope>NUCLEOTIDE SEQUENCE</scope>
</reference>
<reference evidence="1" key="1">
    <citation type="submission" date="2014-11" db="EMBL/GenBank/DDBJ databases">
        <authorList>
            <person name="Amaro Gonzalez C."/>
        </authorList>
    </citation>
    <scope>NUCLEOTIDE SEQUENCE</scope>
</reference>
<protein>
    <submittedName>
        <fullName evidence="1">Uncharacterized protein</fullName>
    </submittedName>
</protein>